<sequence length="214" mass="24598">FRFGCNNFSYSISQSLNINLPNLEILEIEDTAPFQLINRIIQGTQGKLERIYVNGLLSHNLSNDPRTINQSILNSCPNLKVLTTLVTQDTFDTILAILSSCFKLECIALHSNTTKLDSNIILNHLALHPLRRLYNLKFDGLSWTFSLSTMKLFLEGLEKVELKRRLNITINSNDIDLNKDSFLNLFEIYYLKGLLGSYFIESEDEFDNWQLSNI</sequence>
<accession>A0ACA9PAC9</accession>
<evidence type="ECO:0000313" key="2">
    <source>
        <dbReference type="Proteomes" id="UP000789702"/>
    </source>
</evidence>
<keyword evidence="2" id="KW-1185">Reference proteome</keyword>
<proteinExistence type="predicted"/>
<evidence type="ECO:0000313" key="1">
    <source>
        <dbReference type="EMBL" id="CAG8697650.1"/>
    </source>
</evidence>
<dbReference type="Proteomes" id="UP000789702">
    <property type="component" value="Unassembled WGS sequence"/>
</dbReference>
<protein>
    <submittedName>
        <fullName evidence="1">10979_t:CDS:1</fullName>
    </submittedName>
</protein>
<name>A0ACA9PAC9_9GLOM</name>
<gene>
    <name evidence="1" type="ORF">DHETER_LOCUS11591</name>
</gene>
<comment type="caution">
    <text evidence="1">The sequence shown here is derived from an EMBL/GenBank/DDBJ whole genome shotgun (WGS) entry which is preliminary data.</text>
</comment>
<dbReference type="EMBL" id="CAJVPU010025839">
    <property type="protein sequence ID" value="CAG8697650.1"/>
    <property type="molecule type" value="Genomic_DNA"/>
</dbReference>
<feature type="non-terminal residue" evidence="1">
    <location>
        <position position="1"/>
    </location>
</feature>
<reference evidence="1" key="1">
    <citation type="submission" date="2021-06" db="EMBL/GenBank/DDBJ databases">
        <authorList>
            <person name="Kallberg Y."/>
            <person name="Tangrot J."/>
            <person name="Rosling A."/>
        </authorList>
    </citation>
    <scope>NUCLEOTIDE SEQUENCE</scope>
    <source>
        <strain evidence="1">IL203A</strain>
    </source>
</reference>
<organism evidence="1 2">
    <name type="scientific">Dentiscutata heterogama</name>
    <dbReference type="NCBI Taxonomy" id="1316150"/>
    <lineage>
        <taxon>Eukaryota</taxon>
        <taxon>Fungi</taxon>
        <taxon>Fungi incertae sedis</taxon>
        <taxon>Mucoromycota</taxon>
        <taxon>Glomeromycotina</taxon>
        <taxon>Glomeromycetes</taxon>
        <taxon>Diversisporales</taxon>
        <taxon>Gigasporaceae</taxon>
        <taxon>Dentiscutata</taxon>
    </lineage>
</organism>